<keyword evidence="1" id="KW-0812">Transmembrane</keyword>
<dbReference type="Pfam" id="PF13646">
    <property type="entry name" value="HEAT_2"/>
    <property type="match status" value="1"/>
</dbReference>
<sequence>MALDNTEKNDYTQLLMSFLKNELTDDEKLALLKAARENQELARELIEVQNTWTQLNKYEVPAPAASMDAKFQNMLLAYKTRPTKFSVVKTRQNISDFFKHMWPTHTAARTAMASLLVLVVFFAGYWFSYQKSHTAQITRQYDQIKELQTNMMLTLLAQKSPVERLKAVSISQDLKEINTSVIEALLNTLNQDDNDNVRLASLEALIAYAADPRVREGLIMAISHQKSPLVQMALAETMVELQEKRSVGPLKDLLRSENTPEEIKDKIQESINILI</sequence>
<name>A0ABT8L472_9BACT</name>
<dbReference type="EMBL" id="JAUJEB010000001">
    <property type="protein sequence ID" value="MDN5212518.1"/>
    <property type="molecule type" value="Genomic_DNA"/>
</dbReference>
<proteinExistence type="predicted"/>
<evidence type="ECO:0000256" key="1">
    <source>
        <dbReference type="SAM" id="Phobius"/>
    </source>
</evidence>
<dbReference type="RefSeq" id="WP_346757836.1">
    <property type="nucleotide sequence ID" value="NZ_JAUJEB010000001.1"/>
</dbReference>
<dbReference type="SUPFAM" id="SSF48371">
    <property type="entry name" value="ARM repeat"/>
    <property type="match status" value="1"/>
</dbReference>
<organism evidence="2 3">
    <name type="scientific">Agaribacillus aureus</name>
    <dbReference type="NCBI Taxonomy" id="3051825"/>
    <lineage>
        <taxon>Bacteria</taxon>
        <taxon>Pseudomonadati</taxon>
        <taxon>Bacteroidota</taxon>
        <taxon>Cytophagia</taxon>
        <taxon>Cytophagales</taxon>
        <taxon>Splendidivirgaceae</taxon>
        <taxon>Agaribacillus</taxon>
    </lineage>
</organism>
<feature type="transmembrane region" description="Helical" evidence="1">
    <location>
        <begin position="107"/>
        <end position="127"/>
    </location>
</feature>
<dbReference type="Gene3D" id="1.25.10.10">
    <property type="entry name" value="Leucine-rich Repeat Variant"/>
    <property type="match status" value="1"/>
</dbReference>
<dbReference type="InterPro" id="IPR016024">
    <property type="entry name" value="ARM-type_fold"/>
</dbReference>
<evidence type="ECO:0000313" key="2">
    <source>
        <dbReference type="EMBL" id="MDN5212518.1"/>
    </source>
</evidence>
<dbReference type="Proteomes" id="UP001172083">
    <property type="component" value="Unassembled WGS sequence"/>
</dbReference>
<reference evidence="2" key="1">
    <citation type="submission" date="2023-06" db="EMBL/GenBank/DDBJ databases">
        <title>Genomic of Agaribacillus aureum.</title>
        <authorList>
            <person name="Wang G."/>
        </authorList>
    </citation>
    <scope>NUCLEOTIDE SEQUENCE</scope>
    <source>
        <strain evidence="2">BMA12</strain>
    </source>
</reference>
<evidence type="ECO:0000313" key="3">
    <source>
        <dbReference type="Proteomes" id="UP001172083"/>
    </source>
</evidence>
<gene>
    <name evidence="2" type="ORF">QQ020_10700</name>
</gene>
<protein>
    <submittedName>
        <fullName evidence="2">HEAT repeat domain-containing protein</fullName>
    </submittedName>
</protein>
<dbReference type="InterPro" id="IPR011989">
    <property type="entry name" value="ARM-like"/>
</dbReference>
<keyword evidence="3" id="KW-1185">Reference proteome</keyword>
<keyword evidence="1" id="KW-1133">Transmembrane helix</keyword>
<comment type="caution">
    <text evidence="2">The sequence shown here is derived from an EMBL/GenBank/DDBJ whole genome shotgun (WGS) entry which is preliminary data.</text>
</comment>
<accession>A0ABT8L472</accession>
<keyword evidence="1" id="KW-0472">Membrane</keyword>